<proteinExistence type="predicted"/>
<evidence type="ECO:0000256" key="3">
    <source>
        <dbReference type="ARBA" id="ARBA00023136"/>
    </source>
</evidence>
<dbReference type="Pfam" id="PF00905">
    <property type="entry name" value="Transpeptidase"/>
    <property type="match status" value="1"/>
</dbReference>
<dbReference type="InterPro" id="IPR036138">
    <property type="entry name" value="PBP_dimer_sf"/>
</dbReference>
<evidence type="ECO:0000256" key="1">
    <source>
        <dbReference type="ARBA" id="ARBA00004370"/>
    </source>
</evidence>
<organism evidence="8 9">
    <name type="scientific">Desulforhabdus amnigena</name>
    <dbReference type="NCBI Taxonomy" id="40218"/>
    <lineage>
        <taxon>Bacteria</taxon>
        <taxon>Pseudomonadati</taxon>
        <taxon>Thermodesulfobacteriota</taxon>
        <taxon>Syntrophobacteria</taxon>
        <taxon>Syntrophobacterales</taxon>
        <taxon>Syntrophobacteraceae</taxon>
        <taxon>Desulforhabdus</taxon>
    </lineage>
</organism>
<dbReference type="GO" id="GO:0071555">
    <property type="term" value="P:cell wall organization"/>
    <property type="evidence" value="ECO:0007669"/>
    <property type="project" value="TreeGrafter"/>
</dbReference>
<dbReference type="Proteomes" id="UP001144372">
    <property type="component" value="Unassembled WGS sequence"/>
</dbReference>
<keyword evidence="5" id="KW-1133">Transmembrane helix</keyword>
<keyword evidence="2" id="KW-0121">Carboxypeptidase</keyword>
<dbReference type="PANTHER" id="PTHR30627">
    <property type="entry name" value="PEPTIDOGLYCAN D,D-TRANSPEPTIDASE"/>
    <property type="match status" value="1"/>
</dbReference>
<feature type="domain" description="Penicillin-binding protein transpeptidase" evidence="6">
    <location>
        <begin position="251"/>
        <end position="556"/>
    </location>
</feature>
<dbReference type="GO" id="GO:0004180">
    <property type="term" value="F:carboxypeptidase activity"/>
    <property type="evidence" value="ECO:0007669"/>
    <property type="project" value="UniProtKB-KW"/>
</dbReference>
<gene>
    <name evidence="8" type="primary">ftsI</name>
    <name evidence="8" type="ORF">DAMNIGENAA_34270</name>
</gene>
<sequence>MERRNSGKFLNVRYWSCYVLFNVLVLSGFCLILGKAFQLQVLEHSVWVERGRAQTESKLHVPAYRGSIYDRQGRLLSFSVPQRSLCADPKMAENSRLLSGQLAAVLGEPQNTIKRKFESKRRFVWLKRHLTDQQALAVEDLKGQGIQLVDDYKRFYPYRQLAGQVLGFVGLDGKGLEGIEKHFDGVLRENPLKVEQVRDGVRKCLWLEDAPPPEPLESYGVRLTLDAFLQYVCEYELEKIVDQYQARAGEVVVLDAQTSEVLAMANWPSFDPNFAFKKNADAWRNRVVTDAFEPGSTFKVFLMSAALEEGIVRESDRLFCENGKAKIAGHMINDTHPYGWLTMPEVIKYSSNIGASKLALQLGNDRYYKYIKKFGFGSLTGIELPGEVKGLVRPGKRWRPIDLATTGFGQSIGVTALQLTAAIASIANGGEYIQPTIIKGIVDSQGQPVKYLEPRPRRRVIQKATARKITNMMRKVTEEGGTGVNAVPEGYDVAGKTGTAQVMDPETRRYASHKYTSLFTGFVPVERPRLVITVVIHEPHGAIYGGVVAAPVFRNFAAKALPHLGVLPSSKGAAPVPGVRSVKVNSDQSPKAPASVQKTKEFKEVTKSRNVSVPRETVPGKNSKEGLNTGAAKSKISRPVPESLYTLKAEKRDAKGID</sequence>
<feature type="transmembrane region" description="Helical" evidence="5">
    <location>
        <begin position="12"/>
        <end position="34"/>
    </location>
</feature>
<accession>A0A9W6FW81</accession>
<dbReference type="Gene3D" id="3.40.710.10">
    <property type="entry name" value="DD-peptidase/beta-lactamase superfamily"/>
    <property type="match status" value="1"/>
</dbReference>
<comment type="subcellular location">
    <subcellularLocation>
        <location evidence="1">Membrane</location>
    </subcellularLocation>
</comment>
<keyword evidence="2" id="KW-0645">Protease</keyword>
<dbReference type="AlphaFoldDB" id="A0A9W6FW81"/>
<dbReference type="PANTHER" id="PTHR30627:SF1">
    <property type="entry name" value="PEPTIDOGLYCAN D,D-TRANSPEPTIDASE FTSI"/>
    <property type="match status" value="1"/>
</dbReference>
<evidence type="ECO:0000256" key="4">
    <source>
        <dbReference type="SAM" id="MobiDB-lite"/>
    </source>
</evidence>
<feature type="compositionally biased region" description="Basic and acidic residues" evidence="4">
    <location>
        <begin position="598"/>
        <end position="607"/>
    </location>
</feature>
<dbReference type="SUPFAM" id="SSF56601">
    <property type="entry name" value="beta-lactamase/transpeptidase-like"/>
    <property type="match status" value="1"/>
</dbReference>
<name>A0A9W6FW81_9BACT</name>
<keyword evidence="5" id="KW-0812">Transmembrane</keyword>
<comment type="caution">
    <text evidence="8">The sequence shown here is derived from an EMBL/GenBank/DDBJ whole genome shotgun (WGS) entry which is preliminary data.</text>
</comment>
<dbReference type="InterPro" id="IPR005311">
    <property type="entry name" value="PBP_dimer"/>
</dbReference>
<dbReference type="InterPro" id="IPR050515">
    <property type="entry name" value="Beta-lactam/transpept"/>
</dbReference>
<keyword evidence="2" id="KW-0378">Hydrolase</keyword>
<dbReference type="EMBL" id="BSDR01000001">
    <property type="protein sequence ID" value="GLI35994.1"/>
    <property type="molecule type" value="Genomic_DNA"/>
</dbReference>
<dbReference type="Gene3D" id="3.90.1310.10">
    <property type="entry name" value="Penicillin-binding protein 2a (Domain 2)"/>
    <property type="match status" value="1"/>
</dbReference>
<dbReference type="Pfam" id="PF03717">
    <property type="entry name" value="PBP_dimer"/>
    <property type="match status" value="1"/>
</dbReference>
<keyword evidence="3 5" id="KW-0472">Membrane</keyword>
<evidence type="ECO:0000313" key="8">
    <source>
        <dbReference type="EMBL" id="GLI35994.1"/>
    </source>
</evidence>
<reference evidence="8" key="1">
    <citation type="submission" date="2022-12" db="EMBL/GenBank/DDBJ databases">
        <title>Reference genome sequencing for broad-spectrum identification of bacterial and archaeal isolates by mass spectrometry.</title>
        <authorList>
            <person name="Sekiguchi Y."/>
            <person name="Tourlousse D.M."/>
        </authorList>
    </citation>
    <scope>NUCLEOTIDE SEQUENCE</scope>
    <source>
        <strain evidence="8">ASRB1</strain>
    </source>
</reference>
<feature type="compositionally biased region" description="Basic and acidic residues" evidence="4">
    <location>
        <begin position="648"/>
        <end position="658"/>
    </location>
</feature>
<protein>
    <submittedName>
        <fullName evidence="8">Penicillin-binding protein</fullName>
    </submittedName>
</protein>
<feature type="domain" description="Penicillin-binding protein dimerisation" evidence="7">
    <location>
        <begin position="61"/>
        <end position="172"/>
    </location>
</feature>
<evidence type="ECO:0000313" key="9">
    <source>
        <dbReference type="Proteomes" id="UP001144372"/>
    </source>
</evidence>
<dbReference type="GO" id="GO:0008658">
    <property type="term" value="F:penicillin binding"/>
    <property type="evidence" value="ECO:0007669"/>
    <property type="project" value="InterPro"/>
</dbReference>
<dbReference type="InterPro" id="IPR012338">
    <property type="entry name" value="Beta-lactam/transpept-like"/>
</dbReference>
<dbReference type="Gene3D" id="3.30.450.330">
    <property type="match status" value="1"/>
</dbReference>
<dbReference type="InterPro" id="IPR001460">
    <property type="entry name" value="PCN-bd_Tpept"/>
</dbReference>
<evidence type="ECO:0000259" key="6">
    <source>
        <dbReference type="Pfam" id="PF00905"/>
    </source>
</evidence>
<evidence type="ECO:0000256" key="2">
    <source>
        <dbReference type="ARBA" id="ARBA00022645"/>
    </source>
</evidence>
<dbReference type="GO" id="GO:0005886">
    <property type="term" value="C:plasma membrane"/>
    <property type="evidence" value="ECO:0007669"/>
    <property type="project" value="TreeGrafter"/>
</dbReference>
<evidence type="ECO:0000256" key="5">
    <source>
        <dbReference type="SAM" id="Phobius"/>
    </source>
</evidence>
<feature type="region of interest" description="Disordered" evidence="4">
    <location>
        <begin position="580"/>
        <end position="658"/>
    </location>
</feature>
<keyword evidence="9" id="KW-1185">Reference proteome</keyword>
<dbReference type="SUPFAM" id="SSF56519">
    <property type="entry name" value="Penicillin binding protein dimerisation domain"/>
    <property type="match status" value="1"/>
</dbReference>
<evidence type="ECO:0000259" key="7">
    <source>
        <dbReference type="Pfam" id="PF03717"/>
    </source>
</evidence>